<feature type="compositionally biased region" description="Low complexity" evidence="1">
    <location>
        <begin position="53"/>
        <end position="70"/>
    </location>
</feature>
<dbReference type="EMBL" id="CP144745">
    <property type="protein sequence ID" value="WVZ52285.1"/>
    <property type="molecule type" value="Genomic_DNA"/>
</dbReference>
<dbReference type="Proteomes" id="UP001341281">
    <property type="component" value="Chromosome 01"/>
</dbReference>
<gene>
    <name evidence="2" type="ORF">U9M48_003361</name>
</gene>
<evidence type="ECO:0000256" key="1">
    <source>
        <dbReference type="SAM" id="MobiDB-lite"/>
    </source>
</evidence>
<sequence length="194" mass="21534">MVLAEPEVWPRLTKAHPKVAKFRNKPFPLFYLLEGLYEGSVATRELNFTSTAADLAPPSAPSSRSASEQSLNPLSTNSLDLDGQETTSVLNLSTNAQSVPANPFNTNEPSGAQFVPSNPESRQGEGGSGRKHKQSHVGSALETEEKSYALELFESATNREIFLTTMEHNVREIWLRRKIRLLRSSDAWPPQHMM</sequence>
<dbReference type="AlphaFoldDB" id="A0AAQ3PHA2"/>
<dbReference type="PANTHER" id="PTHR46934">
    <property type="entry name" value="MYB_DNA-BIND_3 DOMAIN-CONTAINING PROTEIN-RELATED"/>
    <property type="match status" value="1"/>
</dbReference>
<organism evidence="2 3">
    <name type="scientific">Paspalum notatum var. saurae</name>
    <dbReference type="NCBI Taxonomy" id="547442"/>
    <lineage>
        <taxon>Eukaryota</taxon>
        <taxon>Viridiplantae</taxon>
        <taxon>Streptophyta</taxon>
        <taxon>Embryophyta</taxon>
        <taxon>Tracheophyta</taxon>
        <taxon>Spermatophyta</taxon>
        <taxon>Magnoliopsida</taxon>
        <taxon>Liliopsida</taxon>
        <taxon>Poales</taxon>
        <taxon>Poaceae</taxon>
        <taxon>PACMAD clade</taxon>
        <taxon>Panicoideae</taxon>
        <taxon>Andropogonodae</taxon>
        <taxon>Paspaleae</taxon>
        <taxon>Paspalinae</taxon>
        <taxon>Paspalum</taxon>
    </lineage>
</organism>
<protein>
    <submittedName>
        <fullName evidence="2">Uncharacterized protein</fullName>
    </submittedName>
</protein>
<evidence type="ECO:0000313" key="2">
    <source>
        <dbReference type="EMBL" id="WVZ52285.1"/>
    </source>
</evidence>
<name>A0AAQ3PHA2_PASNO</name>
<evidence type="ECO:0000313" key="3">
    <source>
        <dbReference type="Proteomes" id="UP001341281"/>
    </source>
</evidence>
<feature type="compositionally biased region" description="Polar residues" evidence="1">
    <location>
        <begin position="97"/>
        <end position="121"/>
    </location>
</feature>
<reference evidence="2 3" key="1">
    <citation type="submission" date="2024-02" db="EMBL/GenBank/DDBJ databases">
        <title>High-quality chromosome-scale genome assembly of Pensacola bahiagrass (Paspalum notatum Flugge var. saurae).</title>
        <authorList>
            <person name="Vega J.M."/>
            <person name="Podio M."/>
            <person name="Orjuela J."/>
            <person name="Siena L.A."/>
            <person name="Pessino S.C."/>
            <person name="Combes M.C."/>
            <person name="Mariac C."/>
            <person name="Albertini E."/>
            <person name="Pupilli F."/>
            <person name="Ortiz J.P.A."/>
            <person name="Leblanc O."/>
        </authorList>
    </citation>
    <scope>NUCLEOTIDE SEQUENCE [LARGE SCALE GENOMIC DNA]</scope>
    <source>
        <strain evidence="2">R1</strain>
        <tissue evidence="2">Leaf</tissue>
    </source>
</reference>
<proteinExistence type="predicted"/>
<feature type="region of interest" description="Disordered" evidence="1">
    <location>
        <begin position="53"/>
        <end position="81"/>
    </location>
</feature>
<feature type="compositionally biased region" description="Polar residues" evidence="1">
    <location>
        <begin position="71"/>
        <end position="81"/>
    </location>
</feature>
<feature type="region of interest" description="Disordered" evidence="1">
    <location>
        <begin position="97"/>
        <end position="142"/>
    </location>
</feature>
<keyword evidence="3" id="KW-1185">Reference proteome</keyword>
<dbReference type="PANTHER" id="PTHR46934:SF13">
    <property type="entry name" value="MYB_SANT-LIKE DOMAIN-CONTAINING PROTEIN"/>
    <property type="match status" value="1"/>
</dbReference>
<accession>A0AAQ3PHA2</accession>